<dbReference type="KEGG" id="cle:Clole_1572"/>
<keyword evidence="2" id="KW-0238">DNA-binding</keyword>
<keyword evidence="6" id="KW-1185">Reference proteome</keyword>
<accession>F2JKP4</accession>
<dbReference type="Proteomes" id="UP000008467">
    <property type="component" value="Chromosome"/>
</dbReference>
<evidence type="ECO:0000256" key="1">
    <source>
        <dbReference type="ARBA" id="ARBA00023015"/>
    </source>
</evidence>
<gene>
    <name evidence="5" type="ordered locus">Clole_1572</name>
</gene>
<dbReference type="eggNOG" id="COG2207">
    <property type="taxonomic scope" value="Bacteria"/>
</dbReference>
<dbReference type="GO" id="GO:0003700">
    <property type="term" value="F:DNA-binding transcription factor activity"/>
    <property type="evidence" value="ECO:0007669"/>
    <property type="project" value="InterPro"/>
</dbReference>
<dbReference type="HOGENOM" id="CLU_000445_88_3_9"/>
<dbReference type="Pfam" id="PF02311">
    <property type="entry name" value="AraC_binding"/>
    <property type="match status" value="1"/>
</dbReference>
<feature type="domain" description="HTH araC/xylS-type" evidence="4">
    <location>
        <begin position="183"/>
        <end position="280"/>
    </location>
</feature>
<dbReference type="eggNOG" id="COG1917">
    <property type="taxonomic scope" value="Bacteria"/>
</dbReference>
<dbReference type="Gene3D" id="2.60.120.10">
    <property type="entry name" value="Jelly Rolls"/>
    <property type="match status" value="1"/>
</dbReference>
<dbReference type="Gene3D" id="1.10.10.60">
    <property type="entry name" value="Homeodomain-like"/>
    <property type="match status" value="2"/>
</dbReference>
<evidence type="ECO:0000313" key="6">
    <source>
        <dbReference type="Proteomes" id="UP000008467"/>
    </source>
</evidence>
<dbReference type="EMBL" id="CP002582">
    <property type="protein sequence ID" value="ADZ83297.1"/>
    <property type="molecule type" value="Genomic_DNA"/>
</dbReference>
<dbReference type="AlphaFoldDB" id="F2JKP4"/>
<proteinExistence type="predicted"/>
<dbReference type="InterPro" id="IPR037923">
    <property type="entry name" value="HTH-like"/>
</dbReference>
<protein>
    <submittedName>
        <fullName evidence="5">Transcriptional regulator, AraC family</fullName>
    </submittedName>
</protein>
<dbReference type="InterPro" id="IPR003313">
    <property type="entry name" value="AraC-bd"/>
</dbReference>
<dbReference type="PANTHER" id="PTHR43280:SF34">
    <property type="entry name" value="ARAC-FAMILY TRANSCRIPTIONAL REGULATOR"/>
    <property type="match status" value="1"/>
</dbReference>
<dbReference type="Pfam" id="PF12833">
    <property type="entry name" value="HTH_18"/>
    <property type="match status" value="1"/>
</dbReference>
<dbReference type="SUPFAM" id="SSF51215">
    <property type="entry name" value="Regulatory protein AraC"/>
    <property type="match status" value="1"/>
</dbReference>
<dbReference type="PROSITE" id="PS01124">
    <property type="entry name" value="HTH_ARAC_FAMILY_2"/>
    <property type="match status" value="1"/>
</dbReference>
<keyword evidence="1" id="KW-0805">Transcription regulation</keyword>
<dbReference type="SMART" id="SM00342">
    <property type="entry name" value="HTH_ARAC"/>
    <property type="match status" value="1"/>
</dbReference>
<dbReference type="STRING" id="642492.Clole_1572"/>
<dbReference type="InterPro" id="IPR009057">
    <property type="entry name" value="Homeodomain-like_sf"/>
</dbReference>
<sequence>MNNTEDGLNKRKGYLHQDYLFFHLRDQESQTFSMHYHDFHKLILFIEGSVTYCIEGKYYHLRPGDLLLVPNNALHKPLIHHEQPYERIVLWLNPHLHIVSEDCMQCFYTSCNQSHLLRLTTKNQKHFRHLLEQLETSQKDNLFAHELLETVHLTQLLIWLNRYILEANHSVTSPDIVYHPRITQLIDYININLEKPLPISELATTFYLSKHYLMHFFKTETGYSLHQYIQKKRLIKASHLLQDGIPPSEVYISCGFTDYSQFARAFKKEFHTTPKAYLLQYKN</sequence>
<dbReference type="PANTHER" id="PTHR43280">
    <property type="entry name" value="ARAC-FAMILY TRANSCRIPTIONAL REGULATOR"/>
    <property type="match status" value="1"/>
</dbReference>
<dbReference type="GO" id="GO:0043565">
    <property type="term" value="F:sequence-specific DNA binding"/>
    <property type="evidence" value="ECO:0007669"/>
    <property type="project" value="InterPro"/>
</dbReference>
<dbReference type="SUPFAM" id="SSF46689">
    <property type="entry name" value="Homeodomain-like"/>
    <property type="match status" value="2"/>
</dbReference>
<evidence type="ECO:0000256" key="2">
    <source>
        <dbReference type="ARBA" id="ARBA00023125"/>
    </source>
</evidence>
<dbReference type="InterPro" id="IPR018060">
    <property type="entry name" value="HTH_AraC"/>
</dbReference>
<keyword evidence="3" id="KW-0804">Transcription</keyword>
<reference evidence="5 6" key="1">
    <citation type="journal article" date="2011" name="J. Bacteriol.">
        <title>Complete genome sequence of the cellulose-degrading bacterium Cellulosilyticum lentocellum.</title>
        <authorList>
            <consortium name="US DOE Joint Genome Institute"/>
            <person name="Miller D.A."/>
            <person name="Suen G."/>
            <person name="Bruce D."/>
            <person name="Copeland A."/>
            <person name="Cheng J.F."/>
            <person name="Detter C."/>
            <person name="Goodwin L.A."/>
            <person name="Han C.S."/>
            <person name="Hauser L.J."/>
            <person name="Land M.L."/>
            <person name="Lapidus A."/>
            <person name="Lucas S."/>
            <person name="Meincke L."/>
            <person name="Pitluck S."/>
            <person name="Tapia R."/>
            <person name="Teshima H."/>
            <person name="Woyke T."/>
            <person name="Fox B.G."/>
            <person name="Angert E.R."/>
            <person name="Currie C.R."/>
        </authorList>
    </citation>
    <scope>NUCLEOTIDE SEQUENCE [LARGE SCALE GENOMIC DNA]</scope>
    <source>
        <strain evidence="6">ATCC 49066 / DSM 5427 / NCIMB 11756 / RHM5</strain>
    </source>
</reference>
<evidence type="ECO:0000259" key="4">
    <source>
        <dbReference type="PROSITE" id="PS01124"/>
    </source>
</evidence>
<evidence type="ECO:0000256" key="3">
    <source>
        <dbReference type="ARBA" id="ARBA00023163"/>
    </source>
</evidence>
<evidence type="ECO:0000313" key="5">
    <source>
        <dbReference type="EMBL" id="ADZ83297.1"/>
    </source>
</evidence>
<dbReference type="InterPro" id="IPR014710">
    <property type="entry name" value="RmlC-like_jellyroll"/>
</dbReference>
<dbReference type="RefSeq" id="WP_013656595.1">
    <property type="nucleotide sequence ID" value="NC_015275.1"/>
</dbReference>
<organism evidence="5 6">
    <name type="scientific">Cellulosilyticum lentocellum (strain ATCC 49066 / DSM 5427 / NCIMB 11756 / RHM5)</name>
    <name type="common">Clostridium lentocellum</name>
    <dbReference type="NCBI Taxonomy" id="642492"/>
    <lineage>
        <taxon>Bacteria</taxon>
        <taxon>Bacillati</taxon>
        <taxon>Bacillota</taxon>
        <taxon>Clostridia</taxon>
        <taxon>Lachnospirales</taxon>
        <taxon>Cellulosilyticaceae</taxon>
        <taxon>Cellulosilyticum</taxon>
    </lineage>
</organism>
<name>F2JKP4_CELLD</name>